<feature type="transmembrane region" description="Helical" evidence="9">
    <location>
        <begin position="21"/>
        <end position="42"/>
    </location>
</feature>
<dbReference type="EMBL" id="BBSI01000022">
    <property type="protein sequence ID" value="GAM80235.1"/>
    <property type="molecule type" value="Genomic_DNA"/>
</dbReference>
<evidence type="ECO:0000256" key="9">
    <source>
        <dbReference type="RuleBase" id="RU363032"/>
    </source>
</evidence>
<keyword evidence="5" id="KW-0571">Peptide transport</keyword>
<dbReference type="GO" id="GO:0005886">
    <property type="term" value="C:plasma membrane"/>
    <property type="evidence" value="ECO:0007669"/>
    <property type="project" value="UniProtKB-SubCell"/>
</dbReference>
<evidence type="ECO:0000313" key="10">
    <source>
        <dbReference type="EMBL" id="GAM80235.1"/>
    </source>
</evidence>
<dbReference type="PATRIC" id="fig|1360.96.peg.455"/>
<keyword evidence="7 9" id="KW-1133">Transmembrane helix</keyword>
<dbReference type="InterPro" id="IPR000515">
    <property type="entry name" value="MetI-like"/>
</dbReference>
<keyword evidence="2 9" id="KW-0813">Transport</keyword>
<feature type="transmembrane region" description="Helical" evidence="9">
    <location>
        <begin position="167"/>
        <end position="187"/>
    </location>
</feature>
<evidence type="ECO:0000256" key="4">
    <source>
        <dbReference type="ARBA" id="ARBA00022692"/>
    </source>
</evidence>
<keyword evidence="4 9" id="KW-0812">Transmembrane</keyword>
<feature type="transmembrane region" description="Helical" evidence="9">
    <location>
        <begin position="231"/>
        <end position="253"/>
    </location>
</feature>
<evidence type="ECO:0000256" key="8">
    <source>
        <dbReference type="ARBA" id="ARBA00023136"/>
    </source>
</evidence>
<dbReference type="SUPFAM" id="SSF161098">
    <property type="entry name" value="MetI-like"/>
    <property type="match status" value="1"/>
</dbReference>
<dbReference type="GO" id="GO:0055085">
    <property type="term" value="P:transmembrane transport"/>
    <property type="evidence" value="ECO:0007669"/>
    <property type="project" value="InterPro"/>
</dbReference>
<dbReference type="Proteomes" id="UP000031847">
    <property type="component" value="Unassembled WGS sequence"/>
</dbReference>
<evidence type="ECO:0000256" key="1">
    <source>
        <dbReference type="ARBA" id="ARBA00004651"/>
    </source>
</evidence>
<dbReference type="RefSeq" id="WP_044009662.1">
    <property type="nucleotide sequence ID" value="NZ_BAABQR010000002.1"/>
</dbReference>
<gene>
    <name evidence="10" type="ORF">JCM5805K_1346</name>
</gene>
<reference evidence="10 11" key="1">
    <citation type="submission" date="2015-01" db="EMBL/GenBank/DDBJ databases">
        <title>Lactococcus lactis subsp.lactis JCM 5805 whole genome shotgun sequence.</title>
        <authorList>
            <person name="Fujii T."/>
            <person name="Tomita Y."/>
            <person name="Ikushima S."/>
            <person name="Fujiwara D."/>
        </authorList>
    </citation>
    <scope>NUCLEOTIDE SEQUENCE [LARGE SCALE GENOMIC DNA]</scope>
    <source>
        <strain evidence="10 11">JCM 5805</strain>
    </source>
</reference>
<dbReference type="InterPro" id="IPR050809">
    <property type="entry name" value="UgpAE/MalFG_permease"/>
</dbReference>
<dbReference type="PANTHER" id="PTHR43227">
    <property type="entry name" value="BLL4140 PROTEIN"/>
    <property type="match status" value="1"/>
</dbReference>
<evidence type="ECO:0000256" key="6">
    <source>
        <dbReference type="ARBA" id="ARBA00022927"/>
    </source>
</evidence>
<protein>
    <submittedName>
        <fullName evidence="10">ABC-type sugar transport systems, permease components</fullName>
    </submittedName>
</protein>
<dbReference type="CDD" id="cd06261">
    <property type="entry name" value="TM_PBP2"/>
    <property type="match status" value="1"/>
</dbReference>
<evidence type="ECO:0000256" key="5">
    <source>
        <dbReference type="ARBA" id="ARBA00022856"/>
    </source>
</evidence>
<dbReference type="PANTHER" id="PTHR43227:SF7">
    <property type="entry name" value="ARABINOOLIGOSACCHARIDES TRANSPORT SYSTEM PERMEASE PROTEIN ARAP"/>
    <property type="match status" value="1"/>
</dbReference>
<dbReference type="Pfam" id="PF00528">
    <property type="entry name" value="BPD_transp_1"/>
    <property type="match status" value="1"/>
</dbReference>
<evidence type="ECO:0000313" key="11">
    <source>
        <dbReference type="Proteomes" id="UP000031847"/>
    </source>
</evidence>
<feature type="transmembrane region" description="Helical" evidence="9">
    <location>
        <begin position="87"/>
        <end position="108"/>
    </location>
</feature>
<comment type="subcellular location">
    <subcellularLocation>
        <location evidence="1 9">Cell membrane</location>
        <topology evidence="1 9">Multi-pass membrane protein</topology>
    </subcellularLocation>
</comment>
<evidence type="ECO:0000256" key="3">
    <source>
        <dbReference type="ARBA" id="ARBA00022475"/>
    </source>
</evidence>
<evidence type="ECO:0000256" key="2">
    <source>
        <dbReference type="ARBA" id="ARBA00022448"/>
    </source>
</evidence>
<organism evidence="10 11">
    <name type="scientific">Lactococcus lactis subsp. lactis</name>
    <name type="common">Streptococcus lactis</name>
    <dbReference type="NCBI Taxonomy" id="1360"/>
    <lineage>
        <taxon>Bacteria</taxon>
        <taxon>Bacillati</taxon>
        <taxon>Bacillota</taxon>
        <taxon>Bacilli</taxon>
        <taxon>Lactobacillales</taxon>
        <taxon>Streptococcaceae</taxon>
        <taxon>Lactococcus</taxon>
    </lineage>
</organism>
<dbReference type="SUPFAM" id="SSF160964">
    <property type="entry name" value="MalF N-terminal region-like"/>
    <property type="match status" value="1"/>
</dbReference>
<feature type="transmembrane region" description="Helical" evidence="9">
    <location>
        <begin position="279"/>
        <end position="301"/>
    </location>
</feature>
<dbReference type="GO" id="GO:0015031">
    <property type="term" value="P:protein transport"/>
    <property type="evidence" value="ECO:0007669"/>
    <property type="project" value="UniProtKB-KW"/>
</dbReference>
<keyword evidence="3" id="KW-1003">Cell membrane</keyword>
<sequence>MENTKKSVRKKKSNFEKYNRFGYYFLIPFFVGFLLFTLYPMIYSIAISFTSMNGWQSFSDATNVGLQNFITLLTSTPLFMKALGNSVMLWIFTFIPQVLLALILAAWWTNRKLNLKGSGFFKTVFYLPNMIMAASIAALFGGIFGYPTGLANLLLQNLHLINHPFNFFQSVWGTRGIVIFIQFWIWYGQTSIVYIAGITSIDEGLFEAARIDGASDGQIFRRITLPLLRPIVLYTFVTSFIGGLQVFDIPFIMTQGGPQNGVYTLSIFIYNQAFAYRNYGLASAASVLLLIISAVVSILMFRGFRERVNIGGEE</sequence>
<comment type="caution">
    <text evidence="10">The sequence shown here is derived from an EMBL/GenBank/DDBJ whole genome shotgun (WGS) entry which is preliminary data.</text>
</comment>
<evidence type="ECO:0000256" key="7">
    <source>
        <dbReference type="ARBA" id="ARBA00022989"/>
    </source>
</evidence>
<comment type="similarity">
    <text evidence="9">Belongs to the binding-protein-dependent transport system permease family.</text>
</comment>
<dbReference type="Gene3D" id="1.10.3720.10">
    <property type="entry name" value="MetI-like"/>
    <property type="match status" value="1"/>
</dbReference>
<dbReference type="GO" id="GO:0015833">
    <property type="term" value="P:peptide transport"/>
    <property type="evidence" value="ECO:0007669"/>
    <property type="project" value="UniProtKB-KW"/>
</dbReference>
<keyword evidence="8 9" id="KW-0472">Membrane</keyword>
<accession>A0A0B8QK74</accession>
<name>A0A0B8QK74_LACLL</name>
<dbReference type="PROSITE" id="PS50928">
    <property type="entry name" value="ABC_TM1"/>
    <property type="match status" value="1"/>
</dbReference>
<feature type="transmembrane region" description="Helical" evidence="9">
    <location>
        <begin position="120"/>
        <end position="147"/>
    </location>
</feature>
<proteinExistence type="inferred from homology"/>
<dbReference type="InterPro" id="IPR035906">
    <property type="entry name" value="MetI-like_sf"/>
</dbReference>
<keyword evidence="6" id="KW-0653">Protein transport</keyword>
<keyword evidence="10" id="KW-0762">Sugar transport</keyword>
<dbReference type="AlphaFoldDB" id="A0A0B8QK74"/>